<dbReference type="NCBIfam" id="TIGR00251">
    <property type="entry name" value="DUF167 family protein"/>
    <property type="match status" value="1"/>
</dbReference>
<accession>A0A554JED4</accession>
<dbReference type="SMART" id="SM01152">
    <property type="entry name" value="DUF167"/>
    <property type="match status" value="1"/>
</dbReference>
<evidence type="ECO:0000313" key="4">
    <source>
        <dbReference type="EMBL" id="TSC66671.1"/>
    </source>
</evidence>
<evidence type="ECO:0000256" key="2">
    <source>
        <dbReference type="HAMAP-Rule" id="MF_00634"/>
    </source>
</evidence>
<dbReference type="Pfam" id="PF02594">
    <property type="entry name" value="DUF167"/>
    <property type="match status" value="1"/>
</dbReference>
<dbReference type="Gene3D" id="3.30.1200.10">
    <property type="entry name" value="YggU-like"/>
    <property type="match status" value="1"/>
</dbReference>
<dbReference type="SUPFAM" id="SSF69786">
    <property type="entry name" value="YggU-like"/>
    <property type="match status" value="1"/>
</dbReference>
<comment type="similarity">
    <text evidence="1 2">Belongs to the UPF0235 family.</text>
</comment>
<dbReference type="AlphaFoldDB" id="A0A554JED4"/>
<reference evidence="4 5" key="1">
    <citation type="submission" date="2017-07" db="EMBL/GenBank/DDBJ databases">
        <title>Mechanisms for carbon and nitrogen cycling indicate functional differentiation within the Candidate Phyla Radiation.</title>
        <authorList>
            <person name="Danczak R.E."/>
            <person name="Johnston M.D."/>
            <person name="Kenah C."/>
            <person name="Slattery M."/>
            <person name="Wrighton K.C."/>
            <person name="Wilkins M.J."/>
        </authorList>
    </citation>
    <scope>NUCLEOTIDE SEQUENCE [LARGE SCALE GENOMIC DNA]</scope>
    <source>
        <strain evidence="4">Gr01-1014_77</strain>
    </source>
</reference>
<name>A0A554JED4_9BACT</name>
<sequence>MILKVKAHPKSKKRMLKKISDTAVEVWVHEEPIEGRANKAIIELLSEELEIPKSLISIKSGSASKQKSFEIQGKPKMPRDLFG</sequence>
<dbReference type="EMBL" id="VMFF01000001">
    <property type="protein sequence ID" value="TSC66671.1"/>
    <property type="molecule type" value="Genomic_DNA"/>
</dbReference>
<protein>
    <recommendedName>
        <fullName evidence="2">UPF0235 protein G01um101477_6</fullName>
    </recommendedName>
</protein>
<evidence type="ECO:0000256" key="1">
    <source>
        <dbReference type="ARBA" id="ARBA00010364"/>
    </source>
</evidence>
<dbReference type="InterPro" id="IPR036591">
    <property type="entry name" value="YggU-like_sf"/>
</dbReference>
<dbReference type="GO" id="GO:0005737">
    <property type="term" value="C:cytoplasm"/>
    <property type="evidence" value="ECO:0007669"/>
    <property type="project" value="TreeGrafter"/>
</dbReference>
<evidence type="ECO:0000313" key="5">
    <source>
        <dbReference type="Proteomes" id="UP000319613"/>
    </source>
</evidence>
<organism evidence="4 5">
    <name type="scientific">Candidatus Doudnabacteria bacterium Gr01-1014_77</name>
    <dbReference type="NCBI Taxonomy" id="2017133"/>
    <lineage>
        <taxon>Bacteria</taxon>
        <taxon>Candidatus Doudnaibacteriota</taxon>
    </lineage>
</organism>
<dbReference type="HAMAP" id="MF_00634">
    <property type="entry name" value="UPF0235"/>
    <property type="match status" value="1"/>
</dbReference>
<proteinExistence type="inferred from homology"/>
<dbReference type="InterPro" id="IPR003746">
    <property type="entry name" value="DUF167"/>
</dbReference>
<dbReference type="PANTHER" id="PTHR13420:SF7">
    <property type="entry name" value="UPF0235 PROTEIN C15ORF40"/>
    <property type="match status" value="1"/>
</dbReference>
<feature type="region of interest" description="Disordered" evidence="3">
    <location>
        <begin position="60"/>
        <end position="83"/>
    </location>
</feature>
<dbReference type="PANTHER" id="PTHR13420">
    <property type="entry name" value="UPF0235 PROTEIN C15ORF40"/>
    <property type="match status" value="1"/>
</dbReference>
<evidence type="ECO:0000256" key="3">
    <source>
        <dbReference type="SAM" id="MobiDB-lite"/>
    </source>
</evidence>
<gene>
    <name evidence="4" type="ORF">G01um101477_6</name>
</gene>
<dbReference type="Proteomes" id="UP000319613">
    <property type="component" value="Unassembled WGS sequence"/>
</dbReference>
<comment type="caution">
    <text evidence="4">The sequence shown here is derived from an EMBL/GenBank/DDBJ whole genome shotgun (WGS) entry which is preliminary data.</text>
</comment>